<comment type="caution">
    <text evidence="2">The sequence shown here is derived from an EMBL/GenBank/DDBJ whole genome shotgun (WGS) entry which is preliminary data.</text>
</comment>
<dbReference type="EMBL" id="JAAGLI010000213">
    <property type="protein sequence ID" value="NEA22535.1"/>
    <property type="molecule type" value="Genomic_DNA"/>
</dbReference>
<dbReference type="AlphaFoldDB" id="A0A6L9QBB6"/>
<accession>A0A6L9QBB6</accession>
<protein>
    <submittedName>
        <fullName evidence="2">Uncharacterized protein</fullName>
    </submittedName>
</protein>
<name>A0A6L9QBB6_9ACTN</name>
<gene>
    <name evidence="1" type="ORF">G3I70_03545</name>
    <name evidence="2" type="ORF">G3I70_08535</name>
</gene>
<evidence type="ECO:0000313" key="1">
    <source>
        <dbReference type="EMBL" id="NEA21575.1"/>
    </source>
</evidence>
<evidence type="ECO:0000313" key="3">
    <source>
        <dbReference type="Proteomes" id="UP000475532"/>
    </source>
</evidence>
<dbReference type="RefSeq" id="WP_163053201.1">
    <property type="nucleotide sequence ID" value="NZ_JAAGLI010000093.1"/>
</dbReference>
<dbReference type="Proteomes" id="UP000475532">
    <property type="component" value="Unassembled WGS sequence"/>
</dbReference>
<sequence length="267" mass="29409">MNTDEVIDLLTLHIAARDRRTVGKADVAVWVADVGDLAFDEAVEAVAAHFREQPDTWLMAGHVRKRVKAARAKRIEQAGTLAEHDALHGTDTGNEAAHRAALRRIHRQLGDGEQPPPFKAIEGDLASVRALATEPGKTTDYRKLREAWEAEQATKQAAEKAAREARLAEDDARREATREFTDASALLLILEPEAQNDARKRAQDELGDDATLEQVTIRAAQIADRSRVADVPVNRSVRESLARRGCPSGCAIGTHEPGCRYYAKERD</sequence>
<organism evidence="2 3">
    <name type="scientific">Actinomadura bangladeshensis</name>
    <dbReference type="NCBI Taxonomy" id="453573"/>
    <lineage>
        <taxon>Bacteria</taxon>
        <taxon>Bacillati</taxon>
        <taxon>Actinomycetota</taxon>
        <taxon>Actinomycetes</taxon>
        <taxon>Streptosporangiales</taxon>
        <taxon>Thermomonosporaceae</taxon>
        <taxon>Actinomadura</taxon>
    </lineage>
</organism>
<reference evidence="2 3" key="1">
    <citation type="submission" date="2020-01" db="EMBL/GenBank/DDBJ databases">
        <title>Insect and environment-associated Actinomycetes.</title>
        <authorList>
            <person name="Currrie C."/>
            <person name="Chevrette M."/>
            <person name="Carlson C."/>
            <person name="Stubbendieck R."/>
            <person name="Wendt-Pienkowski E."/>
        </authorList>
    </citation>
    <scope>NUCLEOTIDE SEQUENCE [LARGE SCALE GENOMIC DNA]</scope>
    <source>
        <strain evidence="2 3">SID10258</strain>
    </source>
</reference>
<evidence type="ECO:0000313" key="2">
    <source>
        <dbReference type="EMBL" id="NEA22535.1"/>
    </source>
</evidence>
<dbReference type="EMBL" id="JAAGLI010000093">
    <property type="protein sequence ID" value="NEA21575.1"/>
    <property type="molecule type" value="Genomic_DNA"/>
</dbReference>
<proteinExistence type="predicted"/>